<name>A0A096PB97_OSTTA</name>
<keyword evidence="3" id="KW-1185">Reference proteome</keyword>
<dbReference type="RefSeq" id="XP_003083438.2">
    <property type="nucleotide sequence ID" value="XM_003083390.2"/>
</dbReference>
<protein>
    <submittedName>
        <fullName evidence="2">Unnamed product</fullName>
    </submittedName>
</protein>
<dbReference type="Pfam" id="PF12697">
    <property type="entry name" value="Abhydrolase_6"/>
    <property type="match status" value="1"/>
</dbReference>
<dbReference type="KEGG" id="ota:OT_ostta15g02830"/>
<dbReference type="SUPFAM" id="SSF53474">
    <property type="entry name" value="alpha/beta-Hydrolases"/>
    <property type="match status" value="1"/>
</dbReference>
<organism evidence="2 3">
    <name type="scientific">Ostreococcus tauri</name>
    <name type="common">Marine green alga</name>
    <dbReference type="NCBI Taxonomy" id="70448"/>
    <lineage>
        <taxon>Eukaryota</taxon>
        <taxon>Viridiplantae</taxon>
        <taxon>Chlorophyta</taxon>
        <taxon>Mamiellophyceae</taxon>
        <taxon>Mamiellales</taxon>
        <taxon>Bathycoccaceae</taxon>
        <taxon>Ostreococcus</taxon>
    </lineage>
</organism>
<evidence type="ECO:0000259" key="1">
    <source>
        <dbReference type="Pfam" id="PF12697"/>
    </source>
</evidence>
<dbReference type="EMBL" id="CAID01000015">
    <property type="protein sequence ID" value="CEG01876.1"/>
    <property type="molecule type" value="Genomic_DNA"/>
</dbReference>
<dbReference type="InterPro" id="IPR050228">
    <property type="entry name" value="Carboxylesterase_BioH"/>
</dbReference>
<dbReference type="PANTHER" id="PTHR43194">
    <property type="entry name" value="HYDROLASE ALPHA/BETA FOLD FAMILY"/>
    <property type="match status" value="1"/>
</dbReference>
<dbReference type="InParanoid" id="A0A096PB97"/>
<evidence type="ECO:0000313" key="2">
    <source>
        <dbReference type="EMBL" id="CEG01876.1"/>
    </source>
</evidence>
<dbReference type="OrthoDB" id="6431331at2759"/>
<dbReference type="InterPro" id="IPR029058">
    <property type="entry name" value="AB_hydrolase_fold"/>
</dbReference>
<dbReference type="PANTHER" id="PTHR43194:SF2">
    <property type="entry name" value="PEROXISOMAL MEMBRANE PROTEIN LPX1"/>
    <property type="match status" value="1"/>
</dbReference>
<reference evidence="2 3" key="2">
    <citation type="journal article" date="2014" name="BMC Genomics">
        <title>An improved genome of the model marine alga Ostreococcus tauri unfolds by assessing Illumina de novo assemblies.</title>
        <authorList>
            <person name="Blanc-Mathieu R."/>
            <person name="Verhelst B."/>
            <person name="Derelle E."/>
            <person name="Rombauts S."/>
            <person name="Bouget F.Y."/>
            <person name="Carre I."/>
            <person name="Chateau A."/>
            <person name="Eyre-Walker A."/>
            <person name="Grimsley N."/>
            <person name="Moreau H."/>
            <person name="Piegu B."/>
            <person name="Rivals E."/>
            <person name="Schackwitz W."/>
            <person name="Van de Peer Y."/>
            <person name="Piganeau G."/>
        </authorList>
    </citation>
    <scope>NUCLEOTIDE SEQUENCE [LARGE SCALE GENOMIC DNA]</scope>
    <source>
        <strain evidence="3">OTTH 0595 / CCAP 157/2 / RCC745</strain>
    </source>
</reference>
<dbReference type="AlphaFoldDB" id="A0A096PB97"/>
<gene>
    <name evidence="2" type="ORF">OT_ostta15g02830</name>
</gene>
<sequence length="372" mass="40059">MPTLVAAIARARSITRRGDASRDDGTMRRRHRRCARATPTVTYDTEFDARTGQDVEVLSQSIARVELSDGVTWSYRAGASAPRAGETARTETPVVVAHGVGGRAFGFRAVSRELQERGHEVYAVDVTGHGESSKPTPGRGLAGYDAAATGAAFEEFLKKVTGDRAVDLVLHGYVIPQHLLMLVAKNPGLFRRVVILNSPLAPSHAYPPQMATYGRPFGMGKGAAFDAAGYLYNGNEFALSGDVLAEYEKPYVGAEAEAARAAAEAYITKAGDLKKLTKEVKDALSARGLPKMRVIWGTSDRYLDDAPIYDWCSDVRASFSAMRKVGHMPQEDFAVETASRIAEFLSADLRASAKTALNSVRVGKITTDDGQG</sequence>
<dbReference type="GeneID" id="9830816"/>
<dbReference type="InterPro" id="IPR000073">
    <property type="entry name" value="AB_hydrolase_1"/>
</dbReference>
<proteinExistence type="predicted"/>
<dbReference type="FunCoup" id="A0A096PB97">
    <property type="interactions" value="490"/>
</dbReference>
<reference evidence="3" key="1">
    <citation type="journal article" date="2006" name="Proc. Natl. Acad. Sci. U.S.A.">
        <title>Genome analysis of the smallest free-living eukaryote Ostreococcus tauri unveils many unique features.</title>
        <authorList>
            <person name="Derelle E."/>
            <person name="Ferraz C."/>
            <person name="Rombauts S."/>
            <person name="Rouze P."/>
            <person name="Worden A.Z."/>
            <person name="Robbens S."/>
            <person name="Partensky F."/>
            <person name="Degroeve S."/>
            <person name="Echeynie S."/>
            <person name="Cooke R."/>
            <person name="Saeys Y."/>
            <person name="Wuyts J."/>
            <person name="Jabbari K."/>
            <person name="Bowler C."/>
            <person name="Panaud O."/>
            <person name="Piegu B."/>
            <person name="Ball S.G."/>
            <person name="Ral J.-P."/>
            <person name="Bouget F.-Y."/>
            <person name="Piganeau G."/>
            <person name="De Baets B."/>
            <person name="Picard A."/>
            <person name="Delseny M."/>
            <person name="Demaille J."/>
            <person name="Van de Peer Y."/>
            <person name="Moreau H."/>
        </authorList>
    </citation>
    <scope>NUCLEOTIDE SEQUENCE [LARGE SCALE GENOMIC DNA]</scope>
    <source>
        <strain evidence="3">OTTH 0595 / CCAP 157/2 / RCC745</strain>
    </source>
</reference>
<feature type="domain" description="AB hydrolase-1" evidence="1">
    <location>
        <begin position="94"/>
        <end position="338"/>
    </location>
</feature>
<comment type="caution">
    <text evidence="2">The sequence shown here is derived from an EMBL/GenBank/DDBJ whole genome shotgun (WGS) entry which is preliminary data.</text>
</comment>
<evidence type="ECO:0000313" key="3">
    <source>
        <dbReference type="Proteomes" id="UP000009170"/>
    </source>
</evidence>
<accession>A0A096PB97</accession>
<dbReference type="Proteomes" id="UP000009170">
    <property type="component" value="Unassembled WGS sequence"/>
</dbReference>
<dbReference type="Gene3D" id="3.40.50.1820">
    <property type="entry name" value="alpha/beta hydrolase"/>
    <property type="match status" value="1"/>
</dbReference>